<proteinExistence type="predicted"/>
<protein>
    <recommendedName>
        <fullName evidence="1">Glycosyltransferase 2-like domain-containing protein</fullName>
    </recommendedName>
</protein>
<keyword evidence="3" id="KW-1185">Reference proteome</keyword>
<organism evidence="2 3">
    <name type="scientific">Streptococcus phocae</name>
    <dbReference type="NCBI Taxonomy" id="119224"/>
    <lineage>
        <taxon>Bacteria</taxon>
        <taxon>Bacillati</taxon>
        <taxon>Bacillota</taxon>
        <taxon>Bacilli</taxon>
        <taxon>Lactobacillales</taxon>
        <taxon>Streptococcaceae</taxon>
        <taxon>Streptococcus</taxon>
    </lineage>
</organism>
<evidence type="ECO:0000313" key="2">
    <source>
        <dbReference type="EMBL" id="KPJ22044.1"/>
    </source>
</evidence>
<reference evidence="2 3" key="1">
    <citation type="submission" date="2015-08" db="EMBL/GenBank/DDBJ databases">
        <title>Genome sequence of Streptococcus phocae subsp. phocae ATCC 51973T isolated from liver specimen obtained from seal.</title>
        <authorList>
            <person name="Avendano-Herrera R."/>
        </authorList>
    </citation>
    <scope>NUCLEOTIDE SEQUENCE [LARGE SCALE GENOMIC DNA]</scope>
    <source>
        <strain evidence="2 3">ATCC 51973</strain>
    </source>
</reference>
<feature type="domain" description="Glycosyltransferase 2-like" evidence="1">
    <location>
        <begin position="7"/>
        <end position="140"/>
    </location>
</feature>
<dbReference type="SUPFAM" id="SSF53448">
    <property type="entry name" value="Nucleotide-diphospho-sugar transferases"/>
    <property type="match status" value="1"/>
</dbReference>
<dbReference type="PATRIC" id="fig|119224.3.peg.1085"/>
<evidence type="ECO:0000259" key="1">
    <source>
        <dbReference type="Pfam" id="PF00535"/>
    </source>
</evidence>
<accession>A0A0P6SDB1</accession>
<dbReference type="CDD" id="cd00761">
    <property type="entry name" value="Glyco_tranf_GTA_type"/>
    <property type="match status" value="1"/>
</dbReference>
<dbReference type="RefSeq" id="WP_054279043.1">
    <property type="nucleotide sequence ID" value="NZ_LHQM01000030.1"/>
</dbReference>
<dbReference type="EMBL" id="LHQM01000030">
    <property type="protein sequence ID" value="KPJ22044.1"/>
    <property type="molecule type" value="Genomic_DNA"/>
</dbReference>
<gene>
    <name evidence="2" type="ORF">AKK44_06745</name>
</gene>
<dbReference type="STRING" id="119224.AKK44_06745"/>
<sequence>MLYDLTLIMPIYNQEKLLSRSLDSIINQTYLRQCRLRVLCIDDGSTDSSSLIIKRYAKKYSFIEYHYKTNGGVSESRNMGLHLVENSRYIGFFDPDDSLELNYLETFMEAAKKNPDGIMFDINLVNKDNFQKKYLTVNSGYNKDIIRGFMISKQANWTRIYRSELYQGVEFPNGVIYEDLAVTPYVASRCQQVVYIKKAIYNYYVNNPGSIMNANSNKKTSNDIYKALNHLFQLFGSQKDYYRDELQYLALEHLCVGHVYRLLQSHDMTSNDINKIKAFMITHFGPQWRQNTYLKKGVHKNNINSYLSYVMPQFLWMLDKGILARMIKSSNH</sequence>
<dbReference type="InterPro" id="IPR001173">
    <property type="entry name" value="Glyco_trans_2-like"/>
</dbReference>
<name>A0A0P6SDB1_9STRE</name>
<dbReference type="InterPro" id="IPR029044">
    <property type="entry name" value="Nucleotide-diphossugar_trans"/>
</dbReference>
<dbReference type="GO" id="GO:0016758">
    <property type="term" value="F:hexosyltransferase activity"/>
    <property type="evidence" value="ECO:0007669"/>
    <property type="project" value="UniProtKB-ARBA"/>
</dbReference>
<dbReference type="Proteomes" id="UP000049578">
    <property type="component" value="Unassembled WGS sequence"/>
</dbReference>
<dbReference type="PANTHER" id="PTHR22916">
    <property type="entry name" value="GLYCOSYLTRANSFERASE"/>
    <property type="match status" value="1"/>
</dbReference>
<dbReference type="Pfam" id="PF00535">
    <property type="entry name" value="Glycos_transf_2"/>
    <property type="match status" value="1"/>
</dbReference>
<dbReference type="AlphaFoldDB" id="A0A0P6SDB1"/>
<evidence type="ECO:0000313" key="3">
    <source>
        <dbReference type="Proteomes" id="UP000049578"/>
    </source>
</evidence>
<dbReference type="Gene3D" id="3.90.550.10">
    <property type="entry name" value="Spore Coat Polysaccharide Biosynthesis Protein SpsA, Chain A"/>
    <property type="match status" value="1"/>
</dbReference>
<comment type="caution">
    <text evidence="2">The sequence shown here is derived from an EMBL/GenBank/DDBJ whole genome shotgun (WGS) entry which is preliminary data.</text>
</comment>
<dbReference type="PANTHER" id="PTHR22916:SF3">
    <property type="entry name" value="UDP-GLCNAC:BETAGAL BETA-1,3-N-ACETYLGLUCOSAMINYLTRANSFERASE-LIKE PROTEIN 1"/>
    <property type="match status" value="1"/>
</dbReference>